<organism evidence="2">
    <name type="scientific">Salvia splendens</name>
    <name type="common">Scarlet sage</name>
    <dbReference type="NCBI Taxonomy" id="180675"/>
    <lineage>
        <taxon>Eukaryota</taxon>
        <taxon>Viridiplantae</taxon>
        <taxon>Streptophyta</taxon>
        <taxon>Embryophyta</taxon>
        <taxon>Tracheophyta</taxon>
        <taxon>Spermatophyta</taxon>
        <taxon>Magnoliopsida</taxon>
        <taxon>eudicotyledons</taxon>
        <taxon>Gunneridae</taxon>
        <taxon>Pentapetalae</taxon>
        <taxon>asterids</taxon>
        <taxon>lamiids</taxon>
        <taxon>Lamiales</taxon>
        <taxon>Lamiaceae</taxon>
        <taxon>Nepetoideae</taxon>
        <taxon>Mentheae</taxon>
        <taxon>Salviinae</taxon>
        <taxon>Salvia</taxon>
        <taxon>Salvia subgen. Calosphace</taxon>
        <taxon>core Calosphace</taxon>
    </lineage>
</organism>
<keyword evidence="3" id="KW-1185">Reference proteome</keyword>
<proteinExistence type="predicted"/>
<evidence type="ECO:0000256" key="1">
    <source>
        <dbReference type="SAM" id="SignalP"/>
    </source>
</evidence>
<evidence type="ECO:0000313" key="3">
    <source>
        <dbReference type="Proteomes" id="UP000298416"/>
    </source>
</evidence>
<sequence length="103" mass="11455">MAHRCFPGLLLSVVIILVALGSAECDQGNLGTESQKDVFLLQSDVKILLGRKMLQHAQESNSKKTDETKALIEAADEVANLMRRDYRGMARRKPPINNHVPKD</sequence>
<reference evidence="2" key="2">
    <citation type="submission" date="2020-08" db="EMBL/GenBank/DDBJ databases">
        <title>Plant Genome Project.</title>
        <authorList>
            <person name="Zhang R.-G."/>
        </authorList>
    </citation>
    <scope>NUCLEOTIDE SEQUENCE</scope>
    <source>
        <strain evidence="2">Huo1</strain>
        <tissue evidence="2">Leaf</tissue>
    </source>
</reference>
<gene>
    <name evidence="2" type="ORF">SASPL_139871</name>
</gene>
<reference evidence="2" key="1">
    <citation type="submission" date="2018-01" db="EMBL/GenBank/DDBJ databases">
        <authorList>
            <person name="Mao J.F."/>
        </authorList>
    </citation>
    <scope>NUCLEOTIDE SEQUENCE</scope>
    <source>
        <strain evidence="2">Huo1</strain>
        <tissue evidence="2">Leaf</tissue>
    </source>
</reference>
<feature type="chain" id="PRO_5036483402" evidence="1">
    <location>
        <begin position="26"/>
        <end position="103"/>
    </location>
</feature>
<accession>A0A8X8ZB33</accession>
<dbReference type="EMBL" id="PNBA02000015">
    <property type="protein sequence ID" value="KAG6398411.1"/>
    <property type="molecule type" value="Genomic_DNA"/>
</dbReference>
<feature type="signal peptide" evidence="1">
    <location>
        <begin position="1"/>
        <end position="25"/>
    </location>
</feature>
<name>A0A8X8ZB33_SALSN</name>
<protein>
    <submittedName>
        <fullName evidence="2">Uncharacterized protein</fullName>
    </submittedName>
</protein>
<dbReference type="AlphaFoldDB" id="A0A8X8ZB33"/>
<dbReference type="Proteomes" id="UP000298416">
    <property type="component" value="Unassembled WGS sequence"/>
</dbReference>
<comment type="caution">
    <text evidence="2">The sequence shown here is derived from an EMBL/GenBank/DDBJ whole genome shotgun (WGS) entry which is preliminary data.</text>
</comment>
<evidence type="ECO:0000313" key="2">
    <source>
        <dbReference type="EMBL" id="KAG6398411.1"/>
    </source>
</evidence>
<keyword evidence="1" id="KW-0732">Signal</keyword>